<protein>
    <submittedName>
        <fullName evidence="1">Uncharacterized protein</fullName>
    </submittedName>
</protein>
<sequence length="180" mass="20610">MSDCSQLWIRKRQEAQAQVVAGSILSQYMLLEIEKSKSELPKMRAKSIQSVFAAENLRLWQISAASFSMHACGRGMSRRWIEWGAYVDPVFGMEVVFSVYAMDFPPISDQRICRSGMDRQLSQTQLCAASARGVPCPQEYGMRWTWLSARRRDADYADIWVIPGVVALMPYTLRMSSFYK</sequence>
<comment type="caution">
    <text evidence="1">The sequence shown here is derived from an EMBL/GenBank/DDBJ whole genome shotgun (WGS) entry which is preliminary data.</text>
</comment>
<reference evidence="1 2" key="1">
    <citation type="journal article" date="2023" name="Plants (Basel)">
        <title>Bridging the Gap: Combining Genomics and Transcriptomics Approaches to Understand Stylosanthes scabra, an Orphan Legume from the Brazilian Caatinga.</title>
        <authorList>
            <person name="Ferreira-Neto J.R.C."/>
            <person name="da Silva M.D."/>
            <person name="Binneck E."/>
            <person name="de Melo N.F."/>
            <person name="da Silva R.H."/>
            <person name="de Melo A.L.T.M."/>
            <person name="Pandolfi V."/>
            <person name="Bustamante F.O."/>
            <person name="Brasileiro-Vidal A.C."/>
            <person name="Benko-Iseppon A.M."/>
        </authorList>
    </citation>
    <scope>NUCLEOTIDE SEQUENCE [LARGE SCALE GENOMIC DNA]</scope>
    <source>
        <tissue evidence="1">Leaves</tissue>
    </source>
</reference>
<organism evidence="1 2">
    <name type="scientific">Stylosanthes scabra</name>
    <dbReference type="NCBI Taxonomy" id="79078"/>
    <lineage>
        <taxon>Eukaryota</taxon>
        <taxon>Viridiplantae</taxon>
        <taxon>Streptophyta</taxon>
        <taxon>Embryophyta</taxon>
        <taxon>Tracheophyta</taxon>
        <taxon>Spermatophyta</taxon>
        <taxon>Magnoliopsida</taxon>
        <taxon>eudicotyledons</taxon>
        <taxon>Gunneridae</taxon>
        <taxon>Pentapetalae</taxon>
        <taxon>rosids</taxon>
        <taxon>fabids</taxon>
        <taxon>Fabales</taxon>
        <taxon>Fabaceae</taxon>
        <taxon>Papilionoideae</taxon>
        <taxon>50 kb inversion clade</taxon>
        <taxon>dalbergioids sensu lato</taxon>
        <taxon>Dalbergieae</taxon>
        <taxon>Pterocarpus clade</taxon>
        <taxon>Stylosanthes</taxon>
    </lineage>
</organism>
<keyword evidence="2" id="KW-1185">Reference proteome</keyword>
<name>A0ABU6UXZ7_9FABA</name>
<accession>A0ABU6UXZ7</accession>
<proteinExistence type="predicted"/>
<dbReference type="EMBL" id="JASCZI010123638">
    <property type="protein sequence ID" value="MED6165537.1"/>
    <property type="molecule type" value="Genomic_DNA"/>
</dbReference>
<evidence type="ECO:0000313" key="2">
    <source>
        <dbReference type="Proteomes" id="UP001341840"/>
    </source>
</evidence>
<gene>
    <name evidence="1" type="ORF">PIB30_100471</name>
</gene>
<dbReference type="Proteomes" id="UP001341840">
    <property type="component" value="Unassembled WGS sequence"/>
</dbReference>
<evidence type="ECO:0000313" key="1">
    <source>
        <dbReference type="EMBL" id="MED6165537.1"/>
    </source>
</evidence>